<gene>
    <name evidence="1" type="ORF">BKE30_10000</name>
</gene>
<dbReference type="OrthoDB" id="7881187at2"/>
<dbReference type="STRING" id="1907941.BKE30_10000"/>
<dbReference type="Proteomes" id="UP000192132">
    <property type="component" value="Unassembled WGS sequence"/>
</dbReference>
<evidence type="ECO:0008006" key="3">
    <source>
        <dbReference type="Google" id="ProtNLM"/>
    </source>
</evidence>
<name>A0A1S8CT01_9GAMM</name>
<comment type="caution">
    <text evidence="1">The sequence shown here is derived from an EMBL/GenBank/DDBJ whole genome shotgun (WGS) entry which is preliminary data.</text>
</comment>
<reference evidence="1 2" key="1">
    <citation type="submission" date="2016-10" db="EMBL/GenBank/DDBJ databases">
        <title>Draft Genome sequence of Alkanindiges sp. strain H1.</title>
        <authorList>
            <person name="Subhash Y."/>
            <person name="Lee S."/>
        </authorList>
    </citation>
    <scope>NUCLEOTIDE SEQUENCE [LARGE SCALE GENOMIC DNA]</scope>
    <source>
        <strain evidence="1 2">H1</strain>
    </source>
</reference>
<dbReference type="AlphaFoldDB" id="A0A1S8CT01"/>
<sequence>MEKEKIARLALKNALTTGVFKQNVLLFIEHHLDEVEPGYWKTHFGTTQPTALQVVDKLVLQDNSDANLLDFTLPDDVTQYLLCVTLEGNQIIDISMES</sequence>
<proteinExistence type="predicted"/>
<evidence type="ECO:0000313" key="2">
    <source>
        <dbReference type="Proteomes" id="UP000192132"/>
    </source>
</evidence>
<protein>
    <recommendedName>
        <fullName evidence="3">DUF2004 domain-containing protein</fullName>
    </recommendedName>
</protein>
<dbReference type="EMBL" id="MLCN01000025">
    <property type="protein sequence ID" value="ONG39249.1"/>
    <property type="molecule type" value="Genomic_DNA"/>
</dbReference>
<evidence type="ECO:0000313" key="1">
    <source>
        <dbReference type="EMBL" id="ONG39249.1"/>
    </source>
</evidence>
<dbReference type="RefSeq" id="WP_076878495.1">
    <property type="nucleotide sequence ID" value="NZ_MLCN01000025.1"/>
</dbReference>
<accession>A0A1S8CT01</accession>
<keyword evidence="2" id="KW-1185">Reference proteome</keyword>
<organism evidence="1 2">
    <name type="scientific">Alkanindiges hydrocarboniclasticus</name>
    <dbReference type="NCBI Taxonomy" id="1907941"/>
    <lineage>
        <taxon>Bacteria</taxon>
        <taxon>Pseudomonadati</taxon>
        <taxon>Pseudomonadota</taxon>
        <taxon>Gammaproteobacteria</taxon>
        <taxon>Moraxellales</taxon>
        <taxon>Moraxellaceae</taxon>
        <taxon>Alkanindiges</taxon>
    </lineage>
</organism>